<reference evidence="2 3" key="1">
    <citation type="journal article" date="2024" name="BMC Genomics">
        <title>De novo assembly and annotation of Popillia japonica's genome with initial clues to its potential as an invasive pest.</title>
        <authorList>
            <person name="Cucini C."/>
            <person name="Boschi S."/>
            <person name="Funari R."/>
            <person name="Cardaioli E."/>
            <person name="Iannotti N."/>
            <person name="Marturano G."/>
            <person name="Paoli F."/>
            <person name="Bruttini M."/>
            <person name="Carapelli A."/>
            <person name="Frati F."/>
            <person name="Nardi F."/>
        </authorList>
    </citation>
    <scope>NUCLEOTIDE SEQUENCE [LARGE SCALE GENOMIC DNA]</scope>
    <source>
        <strain evidence="2">DMR45628</strain>
    </source>
</reference>
<keyword evidence="1" id="KW-0732">Signal</keyword>
<keyword evidence="3" id="KW-1185">Reference proteome</keyword>
<evidence type="ECO:0000313" key="3">
    <source>
        <dbReference type="Proteomes" id="UP001458880"/>
    </source>
</evidence>
<proteinExistence type="predicted"/>
<dbReference type="Proteomes" id="UP001458880">
    <property type="component" value="Unassembled WGS sequence"/>
</dbReference>
<dbReference type="EMBL" id="JASPKY010000492">
    <property type="protein sequence ID" value="KAK9695077.1"/>
    <property type="molecule type" value="Genomic_DNA"/>
</dbReference>
<feature type="chain" id="PRO_5043519784" evidence="1">
    <location>
        <begin position="19"/>
        <end position="172"/>
    </location>
</feature>
<sequence length="172" mass="19222">MILKRILSIYTITTLASASSYQYFRISKPNPPRLLKSSHATIKPGSGRPSRSFHHSLNVFEGNGNFLHDGLFFPIDDVDLSLVPAELTQFSHDDLTGYHDPLLLTGGAAEAAVRYIYGKGELFFGEYPHVQALLKNQEKRIRNGLAGNKLGSLRLNSPFQRYPLPIKYAAYV</sequence>
<protein>
    <submittedName>
        <fullName evidence="2">Uncharacterized protein</fullName>
    </submittedName>
</protein>
<feature type="signal peptide" evidence="1">
    <location>
        <begin position="1"/>
        <end position="18"/>
    </location>
</feature>
<accession>A0AAW1IY33</accession>
<comment type="caution">
    <text evidence="2">The sequence shown here is derived from an EMBL/GenBank/DDBJ whole genome shotgun (WGS) entry which is preliminary data.</text>
</comment>
<evidence type="ECO:0000256" key="1">
    <source>
        <dbReference type="SAM" id="SignalP"/>
    </source>
</evidence>
<dbReference type="AlphaFoldDB" id="A0AAW1IY33"/>
<evidence type="ECO:0000313" key="2">
    <source>
        <dbReference type="EMBL" id="KAK9695077.1"/>
    </source>
</evidence>
<name>A0AAW1IY33_POPJA</name>
<organism evidence="2 3">
    <name type="scientific">Popillia japonica</name>
    <name type="common">Japanese beetle</name>
    <dbReference type="NCBI Taxonomy" id="7064"/>
    <lineage>
        <taxon>Eukaryota</taxon>
        <taxon>Metazoa</taxon>
        <taxon>Ecdysozoa</taxon>
        <taxon>Arthropoda</taxon>
        <taxon>Hexapoda</taxon>
        <taxon>Insecta</taxon>
        <taxon>Pterygota</taxon>
        <taxon>Neoptera</taxon>
        <taxon>Endopterygota</taxon>
        <taxon>Coleoptera</taxon>
        <taxon>Polyphaga</taxon>
        <taxon>Scarabaeiformia</taxon>
        <taxon>Scarabaeidae</taxon>
        <taxon>Rutelinae</taxon>
        <taxon>Popillia</taxon>
    </lineage>
</organism>
<gene>
    <name evidence="2" type="ORF">QE152_g33116</name>
</gene>